<keyword evidence="2" id="KW-1185">Reference proteome</keyword>
<dbReference type="AlphaFoldDB" id="A0A017T7A3"/>
<protein>
    <submittedName>
        <fullName evidence="1">Uncharacterized protein</fullName>
    </submittedName>
</protein>
<reference evidence="1 2" key="1">
    <citation type="submission" date="2013-05" db="EMBL/GenBank/DDBJ databases">
        <title>Genome assembly of Chondromyces apiculatus DSM 436.</title>
        <authorList>
            <person name="Sharma G."/>
            <person name="Khatri I."/>
            <person name="Kaur C."/>
            <person name="Mayilraj S."/>
            <person name="Subramanian S."/>
        </authorList>
    </citation>
    <scope>NUCLEOTIDE SEQUENCE [LARGE SCALE GENOMIC DNA]</scope>
    <source>
        <strain evidence="1 2">DSM 436</strain>
    </source>
</reference>
<gene>
    <name evidence="1" type="ORF">CAP_3698</name>
</gene>
<organism evidence="1 2">
    <name type="scientific">Chondromyces apiculatus DSM 436</name>
    <dbReference type="NCBI Taxonomy" id="1192034"/>
    <lineage>
        <taxon>Bacteria</taxon>
        <taxon>Pseudomonadati</taxon>
        <taxon>Myxococcota</taxon>
        <taxon>Polyangia</taxon>
        <taxon>Polyangiales</taxon>
        <taxon>Polyangiaceae</taxon>
        <taxon>Chondromyces</taxon>
    </lineage>
</organism>
<evidence type="ECO:0000313" key="1">
    <source>
        <dbReference type="EMBL" id="EYF04887.1"/>
    </source>
</evidence>
<dbReference type="Proteomes" id="UP000019678">
    <property type="component" value="Unassembled WGS sequence"/>
</dbReference>
<name>A0A017T7A3_9BACT</name>
<proteinExistence type="predicted"/>
<dbReference type="EMBL" id="ASRX01000028">
    <property type="protein sequence ID" value="EYF04887.1"/>
    <property type="molecule type" value="Genomic_DNA"/>
</dbReference>
<sequence>MGVEGMALLNVLPAITYGIAPTIELSLSRRAELRASALVSGTATTSVESATAESSLIAGRLDACAAGWPRDLIRLRACAGLLAGAVNASGLSVPDPRTAVSPWITPALRLDATWHVARPLGLVLGVDGYFPGLRPELQIVDAEGTVVAARRFPLAGVGISLGALLALW</sequence>
<evidence type="ECO:0000313" key="2">
    <source>
        <dbReference type="Proteomes" id="UP000019678"/>
    </source>
</evidence>
<comment type="caution">
    <text evidence="1">The sequence shown here is derived from an EMBL/GenBank/DDBJ whole genome shotgun (WGS) entry which is preliminary data.</text>
</comment>
<accession>A0A017T7A3</accession>